<accession>A0A917FFF4</accession>
<dbReference type="GO" id="GO:0016491">
    <property type="term" value="F:oxidoreductase activity"/>
    <property type="evidence" value="ECO:0007669"/>
    <property type="project" value="InterPro"/>
</dbReference>
<reference evidence="2" key="2">
    <citation type="submission" date="2020-09" db="EMBL/GenBank/DDBJ databases">
        <authorList>
            <person name="Sun Q."/>
            <person name="Sedlacek I."/>
        </authorList>
    </citation>
    <scope>NUCLEOTIDE SEQUENCE</scope>
    <source>
        <strain evidence="2">CCM 7897</strain>
    </source>
</reference>
<gene>
    <name evidence="2" type="ORF">GCM10007301_40160</name>
</gene>
<dbReference type="GO" id="GO:0071949">
    <property type="term" value="F:FAD binding"/>
    <property type="evidence" value="ECO:0007669"/>
    <property type="project" value="InterPro"/>
</dbReference>
<evidence type="ECO:0000313" key="2">
    <source>
        <dbReference type="EMBL" id="GGF76123.1"/>
    </source>
</evidence>
<evidence type="ECO:0000313" key="3">
    <source>
        <dbReference type="Proteomes" id="UP000606044"/>
    </source>
</evidence>
<dbReference type="Gene3D" id="3.30.465.10">
    <property type="match status" value="1"/>
</dbReference>
<dbReference type="InterPro" id="IPR036683">
    <property type="entry name" value="CO_DH_flav_C_dom_sf"/>
</dbReference>
<dbReference type="PROSITE" id="PS51387">
    <property type="entry name" value="FAD_PCMH"/>
    <property type="match status" value="1"/>
</dbReference>
<proteinExistence type="predicted"/>
<evidence type="ECO:0000259" key="1">
    <source>
        <dbReference type="PROSITE" id="PS51387"/>
    </source>
</evidence>
<feature type="domain" description="FAD-binding PCMH-type" evidence="1">
    <location>
        <begin position="1"/>
        <end position="174"/>
    </location>
</feature>
<dbReference type="PANTHER" id="PTHR42659">
    <property type="entry name" value="XANTHINE DEHYDROGENASE SUBUNIT C-RELATED"/>
    <property type="match status" value="1"/>
</dbReference>
<dbReference type="SUPFAM" id="SSF56176">
    <property type="entry name" value="FAD-binding/transporter-associated domain-like"/>
    <property type="match status" value="1"/>
</dbReference>
<dbReference type="Pfam" id="PF00941">
    <property type="entry name" value="FAD_binding_5"/>
    <property type="match status" value="1"/>
</dbReference>
<dbReference type="InterPro" id="IPR036318">
    <property type="entry name" value="FAD-bd_PCMH-like_sf"/>
</dbReference>
<protein>
    <submittedName>
        <fullName evidence="2">FAD-binding molybdopterin dehydrogenase</fullName>
    </submittedName>
</protein>
<dbReference type="Proteomes" id="UP000606044">
    <property type="component" value="Unassembled WGS sequence"/>
</dbReference>
<reference evidence="2" key="1">
    <citation type="journal article" date="2014" name="Int. J. Syst. Evol. Microbiol.">
        <title>Complete genome sequence of Corynebacterium casei LMG S-19264T (=DSM 44701T), isolated from a smear-ripened cheese.</title>
        <authorList>
            <consortium name="US DOE Joint Genome Institute (JGI-PGF)"/>
            <person name="Walter F."/>
            <person name="Albersmeier A."/>
            <person name="Kalinowski J."/>
            <person name="Ruckert C."/>
        </authorList>
    </citation>
    <scope>NUCLEOTIDE SEQUENCE</scope>
    <source>
        <strain evidence="2">CCM 7897</strain>
    </source>
</reference>
<dbReference type="InterPro" id="IPR051312">
    <property type="entry name" value="Diverse_Substr_Oxidored"/>
</dbReference>
<dbReference type="InterPro" id="IPR002346">
    <property type="entry name" value="Mopterin_DH_FAD-bd"/>
</dbReference>
<dbReference type="RefSeq" id="WP_188581892.1">
    <property type="nucleotide sequence ID" value="NZ_BMCT01000006.1"/>
</dbReference>
<comment type="caution">
    <text evidence="2">The sequence shown here is derived from an EMBL/GenBank/DDBJ whole genome shotgun (WGS) entry which is preliminary data.</text>
</comment>
<name>A0A917FFF4_9HYPH</name>
<dbReference type="SUPFAM" id="SSF55447">
    <property type="entry name" value="CO dehydrogenase flavoprotein C-terminal domain-like"/>
    <property type="match status" value="1"/>
</dbReference>
<sequence length="274" mass="28956">MDLNTITALHRPRSRAEIGPWRAGDAFLAGGTVLFAAPDPDRTRLIDLASLDWPALTLTPEGLEIAATCTLAQLEEAPLPAGAQAGDLITACCHALYGAFKVRNAATIGGNLCTALPAAPMAALVVALDATLTLWPAEGGERQVAAADFILGPQQTVLAPGEMLRSIFLSTEALGRRWALRRMALNDLGRNAALLVGTLVEDGFALTITAATPRPVHLAFTGMPDAAALDAVLEEAIPPDGYYDDVHGDPAWRRHLTRLFAQQIRSELLGESAP</sequence>
<dbReference type="InterPro" id="IPR016166">
    <property type="entry name" value="FAD-bd_PCMH"/>
</dbReference>
<organism evidence="2 3">
    <name type="scientific">Azorhizobium oxalatiphilum</name>
    <dbReference type="NCBI Taxonomy" id="980631"/>
    <lineage>
        <taxon>Bacteria</taxon>
        <taxon>Pseudomonadati</taxon>
        <taxon>Pseudomonadota</taxon>
        <taxon>Alphaproteobacteria</taxon>
        <taxon>Hyphomicrobiales</taxon>
        <taxon>Xanthobacteraceae</taxon>
        <taxon>Azorhizobium</taxon>
    </lineage>
</organism>
<dbReference type="InterPro" id="IPR016169">
    <property type="entry name" value="FAD-bd_PCMH_sub2"/>
</dbReference>
<dbReference type="PANTHER" id="PTHR42659:SF9">
    <property type="entry name" value="XANTHINE DEHYDROGENASE FAD-BINDING SUBUNIT XDHB-RELATED"/>
    <property type="match status" value="1"/>
</dbReference>
<keyword evidence="3" id="KW-1185">Reference proteome</keyword>
<dbReference type="EMBL" id="BMCT01000006">
    <property type="protein sequence ID" value="GGF76123.1"/>
    <property type="molecule type" value="Genomic_DNA"/>
</dbReference>
<dbReference type="AlphaFoldDB" id="A0A917FFF4"/>